<evidence type="ECO:0000256" key="7">
    <source>
        <dbReference type="RuleBase" id="RU003423"/>
    </source>
</evidence>
<comment type="cofactor">
    <cofactor evidence="1 7">
        <name>(R)-lipoate</name>
        <dbReference type="ChEBI" id="CHEBI:83088"/>
    </cofactor>
</comment>
<comment type="similarity">
    <text evidence="2 7">Belongs to the 2-oxoacid dehydrogenase family.</text>
</comment>
<dbReference type="PROSITE" id="PS51826">
    <property type="entry name" value="PSBD"/>
    <property type="match status" value="1"/>
</dbReference>
<evidence type="ECO:0000259" key="8">
    <source>
        <dbReference type="PROSITE" id="PS50968"/>
    </source>
</evidence>
<dbReference type="CDD" id="cd06849">
    <property type="entry name" value="lipoyl_domain"/>
    <property type="match status" value="1"/>
</dbReference>
<evidence type="ECO:0000313" key="11">
    <source>
        <dbReference type="Proteomes" id="UP001419910"/>
    </source>
</evidence>
<dbReference type="EC" id="2.3.1.-" evidence="7"/>
<feature type="domain" description="Peripheral subunit-binding (PSBD)" evidence="9">
    <location>
        <begin position="116"/>
        <end position="153"/>
    </location>
</feature>
<keyword evidence="11" id="KW-1185">Reference proteome</keyword>
<gene>
    <name evidence="10" type="ORF">ABC974_07875</name>
</gene>
<dbReference type="PANTHER" id="PTHR43178">
    <property type="entry name" value="DIHYDROLIPOAMIDE ACETYLTRANSFERASE COMPONENT OF PYRUVATE DEHYDROGENASE COMPLEX"/>
    <property type="match status" value="1"/>
</dbReference>
<evidence type="ECO:0000256" key="2">
    <source>
        <dbReference type="ARBA" id="ARBA00007317"/>
    </source>
</evidence>
<protein>
    <recommendedName>
        <fullName evidence="7">Dihydrolipoamide acetyltransferase component of pyruvate dehydrogenase complex</fullName>
        <ecNumber evidence="7">2.3.1.-</ecNumber>
    </recommendedName>
</protein>
<keyword evidence="5 7" id="KW-0450">Lipoyl</keyword>
<dbReference type="Gene3D" id="2.40.50.100">
    <property type="match status" value="1"/>
</dbReference>
<dbReference type="GO" id="GO:0016746">
    <property type="term" value="F:acyltransferase activity"/>
    <property type="evidence" value="ECO:0007669"/>
    <property type="project" value="UniProtKB-KW"/>
</dbReference>
<evidence type="ECO:0000313" key="10">
    <source>
        <dbReference type="EMBL" id="MEN2789538.1"/>
    </source>
</evidence>
<keyword evidence="6 7" id="KW-0012">Acyltransferase</keyword>
<dbReference type="PROSITE" id="PS50968">
    <property type="entry name" value="BIOTINYL_LIPOYL"/>
    <property type="match status" value="1"/>
</dbReference>
<organism evidence="10 11">
    <name type="scientific">Sphingomonas oligophenolica</name>
    <dbReference type="NCBI Taxonomy" id="301154"/>
    <lineage>
        <taxon>Bacteria</taxon>
        <taxon>Pseudomonadati</taxon>
        <taxon>Pseudomonadota</taxon>
        <taxon>Alphaproteobacteria</taxon>
        <taxon>Sphingomonadales</taxon>
        <taxon>Sphingomonadaceae</taxon>
        <taxon>Sphingomonas</taxon>
    </lineage>
</organism>
<dbReference type="InterPro" id="IPR000089">
    <property type="entry name" value="Biotin_lipoyl"/>
</dbReference>
<dbReference type="PROSITE" id="PS00189">
    <property type="entry name" value="LIPOYL"/>
    <property type="match status" value="1"/>
</dbReference>
<sequence length="385" mass="40581">MATFNMPSLGADMEAGILVEWLKQPGDEVHRGDIVAVVETDKGAIEVEIFEDGRIGKLLVAQGTKVPVGTPLATVATAGEAVAEPAATAEPSPAPTPVPIAQPMPVTPLAVHVGVRASPAARKLAAELGLDLATVDGGGPQGAIIRADVVRAGERKGPAPRHGLDLSQMRRAIAAAMARSKREIPHYYLAHSFEVTAAQQALARYNAERAPADRLLFGTYLVKAVALAMRDFPEFNGFHGEDGFKPSTAIHVGVAIAIRGGGLAAPAIHDTDRLTVAELMVKMRDLVGRVRRGGFRSSEIADATVTVSSLGERGIETMFPIIYPPQVAILGFGAVLPRPWPVGEEVAVRPVLSATLSADHRASDGHRGALLLERIEELLARPEAL</sequence>
<evidence type="ECO:0000256" key="4">
    <source>
        <dbReference type="ARBA" id="ARBA00022679"/>
    </source>
</evidence>
<evidence type="ECO:0000256" key="6">
    <source>
        <dbReference type="ARBA" id="ARBA00023315"/>
    </source>
</evidence>
<dbReference type="InterPro" id="IPR003016">
    <property type="entry name" value="2-oxoA_DH_lipoyl-BS"/>
</dbReference>
<dbReference type="EMBL" id="JBDIME010000004">
    <property type="protein sequence ID" value="MEN2789538.1"/>
    <property type="molecule type" value="Genomic_DNA"/>
</dbReference>
<comment type="caution">
    <text evidence="10">The sequence shown here is derived from an EMBL/GenBank/DDBJ whole genome shotgun (WGS) entry which is preliminary data.</text>
</comment>
<dbReference type="InterPro" id="IPR001078">
    <property type="entry name" value="2-oxoacid_DH_actylTfrase"/>
</dbReference>
<dbReference type="InterPro" id="IPR036625">
    <property type="entry name" value="E3-bd_dom_sf"/>
</dbReference>
<keyword evidence="4 7" id="KW-0808">Transferase</keyword>
<dbReference type="SUPFAM" id="SSF52777">
    <property type="entry name" value="CoA-dependent acyltransferases"/>
    <property type="match status" value="1"/>
</dbReference>
<dbReference type="SUPFAM" id="SSF47005">
    <property type="entry name" value="Peripheral subunit-binding domain of 2-oxo acid dehydrogenase complex"/>
    <property type="match status" value="1"/>
</dbReference>
<evidence type="ECO:0000256" key="3">
    <source>
        <dbReference type="ARBA" id="ARBA00011484"/>
    </source>
</evidence>
<dbReference type="PANTHER" id="PTHR43178:SF5">
    <property type="entry name" value="LIPOAMIDE ACYLTRANSFERASE COMPONENT OF BRANCHED-CHAIN ALPHA-KETO ACID DEHYDROGENASE COMPLEX, MITOCHONDRIAL"/>
    <property type="match status" value="1"/>
</dbReference>
<feature type="domain" description="Lipoyl-binding" evidence="8">
    <location>
        <begin position="1"/>
        <end position="76"/>
    </location>
</feature>
<dbReference type="Proteomes" id="UP001419910">
    <property type="component" value="Unassembled WGS sequence"/>
</dbReference>
<dbReference type="Gene3D" id="4.10.320.10">
    <property type="entry name" value="E3-binding domain"/>
    <property type="match status" value="1"/>
</dbReference>
<dbReference type="InterPro" id="IPR004167">
    <property type="entry name" value="PSBD"/>
</dbReference>
<dbReference type="Gene3D" id="3.30.559.10">
    <property type="entry name" value="Chloramphenicol acetyltransferase-like domain"/>
    <property type="match status" value="1"/>
</dbReference>
<dbReference type="SUPFAM" id="SSF51230">
    <property type="entry name" value="Single hybrid motif"/>
    <property type="match status" value="1"/>
</dbReference>
<dbReference type="Pfam" id="PF02817">
    <property type="entry name" value="E3_binding"/>
    <property type="match status" value="1"/>
</dbReference>
<name>A0ABU9Y162_9SPHN</name>
<proteinExistence type="inferred from homology"/>
<evidence type="ECO:0000259" key="9">
    <source>
        <dbReference type="PROSITE" id="PS51826"/>
    </source>
</evidence>
<evidence type="ECO:0000256" key="5">
    <source>
        <dbReference type="ARBA" id="ARBA00022823"/>
    </source>
</evidence>
<dbReference type="Pfam" id="PF00198">
    <property type="entry name" value="2-oxoacid_dh"/>
    <property type="match status" value="1"/>
</dbReference>
<dbReference type="RefSeq" id="WP_343887162.1">
    <property type="nucleotide sequence ID" value="NZ_BAAAEH010000002.1"/>
</dbReference>
<dbReference type="InterPro" id="IPR011053">
    <property type="entry name" value="Single_hybrid_motif"/>
</dbReference>
<dbReference type="Pfam" id="PF00364">
    <property type="entry name" value="Biotin_lipoyl"/>
    <property type="match status" value="1"/>
</dbReference>
<reference evidence="10 11" key="1">
    <citation type="submission" date="2024-05" db="EMBL/GenBank/DDBJ databases">
        <authorList>
            <person name="Liu Q."/>
            <person name="Xin Y.-H."/>
        </authorList>
    </citation>
    <scope>NUCLEOTIDE SEQUENCE [LARGE SCALE GENOMIC DNA]</scope>
    <source>
        <strain evidence="10 11">CGMCC 1.10181</strain>
    </source>
</reference>
<accession>A0ABU9Y162</accession>
<dbReference type="InterPro" id="IPR023213">
    <property type="entry name" value="CAT-like_dom_sf"/>
</dbReference>
<comment type="subunit">
    <text evidence="3">Forms a 24-polypeptide structural core with octahedral symmetry.</text>
</comment>
<dbReference type="InterPro" id="IPR050743">
    <property type="entry name" value="2-oxoacid_DH_E2_comp"/>
</dbReference>
<evidence type="ECO:0000256" key="1">
    <source>
        <dbReference type="ARBA" id="ARBA00001938"/>
    </source>
</evidence>